<feature type="chain" id="PRO_5028409936" description="DUF4382 domain-containing protein" evidence="2">
    <location>
        <begin position="23"/>
        <end position="283"/>
    </location>
</feature>
<organism evidence="3">
    <name type="scientific">Schlesneria paludicola</name>
    <dbReference type="NCBI Taxonomy" id="360056"/>
    <lineage>
        <taxon>Bacteria</taxon>
        <taxon>Pseudomonadati</taxon>
        <taxon>Planctomycetota</taxon>
        <taxon>Planctomycetia</taxon>
        <taxon>Planctomycetales</taxon>
        <taxon>Planctomycetaceae</taxon>
        <taxon>Schlesneria</taxon>
    </lineage>
</organism>
<feature type="region of interest" description="Disordered" evidence="1">
    <location>
        <begin position="116"/>
        <end position="138"/>
    </location>
</feature>
<name>A0A7C4QRW1_9PLAN</name>
<sequence>MRRAVLWFACAVACAGPTTGCALFTASETATPTEWLRPTLPPLRSAADAVQLQVVFVERPADDPAMQQLVWQEVDQVGATPPAVRSVLADNGLRVAQCGSNLPPTLQNLLGLSAEGPAARPADHSTTRSHQLSLPSGQDSEVLVNGPLEHCRVRFVLNGQQEILEFEQTRCVLRIKPIRLQDGWVKLEIAPEIHHGESRLRHASTAEGWAFRPGQLTEVRHALKFQLTLNTGELALVGAGDGPTDTVGQRFFRHDQDGQARQRLLVIRVVHAGREPSDDPRQP</sequence>
<dbReference type="AlphaFoldDB" id="A0A7C4QRW1"/>
<keyword evidence="2" id="KW-0732">Signal</keyword>
<gene>
    <name evidence="3" type="ORF">ENS64_16090</name>
</gene>
<evidence type="ECO:0000256" key="2">
    <source>
        <dbReference type="SAM" id="SignalP"/>
    </source>
</evidence>
<evidence type="ECO:0000256" key="1">
    <source>
        <dbReference type="SAM" id="MobiDB-lite"/>
    </source>
</evidence>
<dbReference type="EMBL" id="DSVQ01000018">
    <property type="protein sequence ID" value="HGT40765.1"/>
    <property type="molecule type" value="Genomic_DNA"/>
</dbReference>
<evidence type="ECO:0008006" key="4">
    <source>
        <dbReference type="Google" id="ProtNLM"/>
    </source>
</evidence>
<accession>A0A7C4QRW1</accession>
<reference evidence="3" key="1">
    <citation type="journal article" date="2020" name="mSystems">
        <title>Genome- and Community-Level Interaction Insights into Carbon Utilization and Element Cycling Functions of Hydrothermarchaeota in Hydrothermal Sediment.</title>
        <authorList>
            <person name="Zhou Z."/>
            <person name="Liu Y."/>
            <person name="Xu W."/>
            <person name="Pan J."/>
            <person name="Luo Z.H."/>
            <person name="Li M."/>
        </authorList>
    </citation>
    <scope>NUCLEOTIDE SEQUENCE [LARGE SCALE GENOMIC DNA]</scope>
    <source>
        <strain evidence="3">SpSt-508</strain>
    </source>
</reference>
<comment type="caution">
    <text evidence="3">The sequence shown here is derived from an EMBL/GenBank/DDBJ whole genome shotgun (WGS) entry which is preliminary data.</text>
</comment>
<protein>
    <recommendedName>
        <fullName evidence="4">DUF4382 domain-containing protein</fullName>
    </recommendedName>
</protein>
<feature type="signal peptide" evidence="2">
    <location>
        <begin position="1"/>
        <end position="22"/>
    </location>
</feature>
<evidence type="ECO:0000313" key="3">
    <source>
        <dbReference type="EMBL" id="HGT40765.1"/>
    </source>
</evidence>
<proteinExistence type="predicted"/>
<feature type="compositionally biased region" description="Polar residues" evidence="1">
    <location>
        <begin position="128"/>
        <end position="138"/>
    </location>
</feature>